<dbReference type="AlphaFoldDB" id="A0A0D6JHB9"/>
<proteinExistence type="predicted"/>
<accession>A0A0D6JHB9</accession>
<evidence type="ECO:0000313" key="1">
    <source>
        <dbReference type="EMBL" id="CPR20772.1"/>
    </source>
</evidence>
<organism evidence="1 2">
    <name type="scientific">Candidatus Filomicrobium marinum</name>
    <dbReference type="NCBI Taxonomy" id="1608628"/>
    <lineage>
        <taxon>Bacteria</taxon>
        <taxon>Pseudomonadati</taxon>
        <taxon>Pseudomonadota</taxon>
        <taxon>Alphaproteobacteria</taxon>
        <taxon>Hyphomicrobiales</taxon>
        <taxon>Hyphomicrobiaceae</taxon>
        <taxon>Filomicrobium</taxon>
    </lineage>
</organism>
<dbReference type="EMBL" id="LN829119">
    <property type="protein sequence ID" value="CPR20772.1"/>
    <property type="molecule type" value="Genomic_DNA"/>
</dbReference>
<reference evidence="2" key="1">
    <citation type="submission" date="2015-02" db="EMBL/GenBank/DDBJ databases">
        <authorList>
            <person name="Chooi Y.-H."/>
        </authorList>
    </citation>
    <scope>NUCLEOTIDE SEQUENCE [LARGE SCALE GENOMIC DNA]</scope>
    <source>
        <strain evidence="2">strain Y</strain>
    </source>
</reference>
<evidence type="ECO:0000313" key="2">
    <source>
        <dbReference type="Proteomes" id="UP000033187"/>
    </source>
</evidence>
<dbReference type="KEGG" id="fil:BN1229_v1_3163"/>
<dbReference type="Proteomes" id="UP000033187">
    <property type="component" value="Chromosome 1"/>
</dbReference>
<name>A0A0D6JHB9_9HYPH</name>
<sequence length="75" mass="7679">MPDAAPNRLHISRHSGGPFIRAARTVKGRLATAGLLARGSNISLRPSRASTRSASGMFGGDLPLTVAGAATALIR</sequence>
<gene>
    <name evidence="1" type="ORF">YBN1229_v1_2759</name>
</gene>
<keyword evidence="2" id="KW-1185">Reference proteome</keyword>
<protein>
    <submittedName>
        <fullName evidence="1">Uncharacterized protein</fullName>
    </submittedName>
</protein>
<dbReference type="KEGG" id="fiy:BN1229_v1_2759"/>